<name>A0A1G8IHI1_9PSED</name>
<feature type="domain" description="N-acetyltransferase" evidence="1">
    <location>
        <begin position="10"/>
        <end position="169"/>
    </location>
</feature>
<organism evidence="2 3">
    <name type="scientific">Pseudomonas panipatensis</name>
    <dbReference type="NCBI Taxonomy" id="428992"/>
    <lineage>
        <taxon>Bacteria</taxon>
        <taxon>Pseudomonadati</taxon>
        <taxon>Pseudomonadota</taxon>
        <taxon>Gammaproteobacteria</taxon>
        <taxon>Pseudomonadales</taxon>
        <taxon>Pseudomonadaceae</taxon>
        <taxon>Pseudomonas</taxon>
    </lineage>
</organism>
<dbReference type="InterPro" id="IPR016181">
    <property type="entry name" value="Acyl_CoA_acyltransferase"/>
</dbReference>
<keyword evidence="3" id="KW-1185">Reference proteome</keyword>
<dbReference type="EMBL" id="FNDS01000006">
    <property type="protein sequence ID" value="SDI18353.1"/>
    <property type="molecule type" value="Genomic_DNA"/>
</dbReference>
<dbReference type="SUPFAM" id="SSF55729">
    <property type="entry name" value="Acyl-CoA N-acyltransferases (Nat)"/>
    <property type="match status" value="1"/>
</dbReference>
<reference evidence="3" key="1">
    <citation type="submission" date="2016-10" db="EMBL/GenBank/DDBJ databases">
        <authorList>
            <person name="Varghese N."/>
            <person name="Submissions S."/>
        </authorList>
    </citation>
    <scope>NUCLEOTIDE SEQUENCE [LARGE SCALE GENOMIC DNA]</scope>
    <source>
        <strain evidence="3">CCM 7469</strain>
    </source>
</reference>
<dbReference type="OrthoDB" id="9805924at2"/>
<dbReference type="PROSITE" id="PS51186">
    <property type="entry name" value="GNAT"/>
    <property type="match status" value="1"/>
</dbReference>
<dbReference type="Gene3D" id="3.40.630.30">
    <property type="match status" value="1"/>
</dbReference>
<keyword evidence="2" id="KW-0808">Transferase</keyword>
<sequence length="169" mass="18707">MTHAAHPSGLGMRPARAGDEAFLEALYRDARPELQLVDGDGDFVEALVQQQYQVQNEGIGRHFPNAMRHVIERIDTRIGALVTDVGAVEIRILYLAFIPEARGLGYGSTILRGLQQAAEQARCPLATVVWASNPGARRHYLALGFEVESYDVAAERLVWYPPALRRVLS</sequence>
<accession>A0A1G8IHI1</accession>
<dbReference type="AlphaFoldDB" id="A0A1G8IHI1"/>
<protein>
    <submittedName>
        <fullName evidence="2">Acetyltransferase (GNAT) family protein</fullName>
    </submittedName>
</protein>
<evidence type="ECO:0000259" key="1">
    <source>
        <dbReference type="PROSITE" id="PS51186"/>
    </source>
</evidence>
<proteinExistence type="predicted"/>
<dbReference type="InterPro" id="IPR000182">
    <property type="entry name" value="GNAT_dom"/>
</dbReference>
<dbReference type="GO" id="GO:0016747">
    <property type="term" value="F:acyltransferase activity, transferring groups other than amino-acyl groups"/>
    <property type="evidence" value="ECO:0007669"/>
    <property type="project" value="InterPro"/>
</dbReference>
<dbReference type="Proteomes" id="UP000199636">
    <property type="component" value="Unassembled WGS sequence"/>
</dbReference>
<gene>
    <name evidence="2" type="ORF">SAMN05216272_106262</name>
</gene>
<dbReference type="RefSeq" id="WP_090263860.1">
    <property type="nucleotide sequence ID" value="NZ_FNDS01000006.1"/>
</dbReference>
<dbReference type="Pfam" id="PF00583">
    <property type="entry name" value="Acetyltransf_1"/>
    <property type="match status" value="1"/>
</dbReference>
<evidence type="ECO:0000313" key="2">
    <source>
        <dbReference type="EMBL" id="SDI18353.1"/>
    </source>
</evidence>
<dbReference type="STRING" id="428992.SAMN05216272_106262"/>
<evidence type="ECO:0000313" key="3">
    <source>
        <dbReference type="Proteomes" id="UP000199636"/>
    </source>
</evidence>